<accession>A0A5K3G424</accession>
<evidence type="ECO:0000313" key="1">
    <source>
        <dbReference type="WBParaSite" id="MCU_013962-RA"/>
    </source>
</evidence>
<sequence>SEDIVDTIIIDIQRVKFLVESCLSRRPCTGRTTQFHIAQGGDPDYNITIIYSSSTLQAPSNTLYSFQLSTNTLDLNATTCVYHKDIFRTHHTYGSVRLSDVVLLADVIVTDSGRCRISNSALCFGDTVSYSVGSDRAYLGSVRQRFKTFIDEQC</sequence>
<dbReference type="AlphaFoldDB" id="A0A5K3G424"/>
<organism evidence="1">
    <name type="scientific">Mesocestoides corti</name>
    <name type="common">Flatworm</name>
    <dbReference type="NCBI Taxonomy" id="53468"/>
    <lineage>
        <taxon>Eukaryota</taxon>
        <taxon>Metazoa</taxon>
        <taxon>Spiralia</taxon>
        <taxon>Lophotrochozoa</taxon>
        <taxon>Platyhelminthes</taxon>
        <taxon>Cestoda</taxon>
        <taxon>Eucestoda</taxon>
        <taxon>Cyclophyllidea</taxon>
        <taxon>Mesocestoididae</taxon>
        <taxon>Mesocestoides</taxon>
    </lineage>
</organism>
<reference evidence="1" key="1">
    <citation type="submission" date="2019-11" db="UniProtKB">
        <authorList>
            <consortium name="WormBaseParasite"/>
        </authorList>
    </citation>
    <scope>IDENTIFICATION</scope>
</reference>
<proteinExistence type="predicted"/>
<name>A0A5K3G424_MESCO</name>
<dbReference type="WBParaSite" id="MCU_013962-RA">
    <property type="protein sequence ID" value="MCU_013962-RA"/>
    <property type="gene ID" value="MCU_013962"/>
</dbReference>
<protein>
    <submittedName>
        <fullName evidence="1">Spike protein</fullName>
    </submittedName>
</protein>